<dbReference type="Proteomes" id="UP000541610">
    <property type="component" value="Unassembled WGS sequence"/>
</dbReference>
<accession>A0A7J6N531</accession>
<organism evidence="2 3">
    <name type="scientific">Perkinsus olseni</name>
    <name type="common">Perkinsus atlanticus</name>
    <dbReference type="NCBI Taxonomy" id="32597"/>
    <lineage>
        <taxon>Eukaryota</taxon>
        <taxon>Sar</taxon>
        <taxon>Alveolata</taxon>
        <taxon>Perkinsozoa</taxon>
        <taxon>Perkinsea</taxon>
        <taxon>Perkinsida</taxon>
        <taxon>Perkinsidae</taxon>
        <taxon>Perkinsus</taxon>
    </lineage>
</organism>
<feature type="non-terminal residue" evidence="2">
    <location>
        <position position="1"/>
    </location>
</feature>
<evidence type="ECO:0000313" key="2">
    <source>
        <dbReference type="EMBL" id="KAF4678051.1"/>
    </source>
</evidence>
<name>A0A7J6N531_PEROL</name>
<proteinExistence type="predicted"/>
<evidence type="ECO:0000313" key="3">
    <source>
        <dbReference type="Proteomes" id="UP000541610"/>
    </source>
</evidence>
<feature type="region of interest" description="Disordered" evidence="1">
    <location>
        <begin position="1"/>
        <end position="21"/>
    </location>
</feature>
<reference evidence="2 3" key="1">
    <citation type="submission" date="2020-04" db="EMBL/GenBank/DDBJ databases">
        <title>Perkinsus olseni comparative genomics.</title>
        <authorList>
            <person name="Bogema D.R."/>
        </authorList>
    </citation>
    <scope>NUCLEOTIDE SEQUENCE [LARGE SCALE GENOMIC DNA]</scope>
    <source>
        <strain evidence="2">00978-12</strain>
    </source>
</reference>
<dbReference type="AlphaFoldDB" id="A0A7J6N531"/>
<sequence>MSNMSSVLPSPSGAGGEGVRQHNLVKQANEFKADLMKHVPVNLVKMYQDMTAKLKAH</sequence>
<evidence type="ECO:0000256" key="1">
    <source>
        <dbReference type="SAM" id="MobiDB-lite"/>
    </source>
</evidence>
<protein>
    <submittedName>
        <fullName evidence="2">Uncharacterized protein</fullName>
    </submittedName>
</protein>
<gene>
    <name evidence="2" type="ORF">FOZ60_017023</name>
</gene>
<comment type="caution">
    <text evidence="2">The sequence shown here is derived from an EMBL/GenBank/DDBJ whole genome shotgun (WGS) entry which is preliminary data.</text>
</comment>
<dbReference type="EMBL" id="JABANP010000937">
    <property type="protein sequence ID" value="KAF4678051.1"/>
    <property type="molecule type" value="Genomic_DNA"/>
</dbReference>